<protein>
    <submittedName>
        <fullName evidence="1">Uncharacterized protein</fullName>
    </submittedName>
</protein>
<sequence>MKMTYTPVITSHFHNTLAVRSETYRAERYLRVHEDGRGASTIGDERSTCVERLCDISMGGRYVDEVQETEKSLWLVCCYVKLMIADMWNNTWGDWGWLHIELDGRERCHSEHSVGSLTSNVIQSLDTLSFTTMSDVEHSNMFGLGGSGYCKGLVVLGGLYSEDWECVSVKWLSGYHKGVDLILFRQFGVGESGWERESYVWLGVSLSIDECYLTLGGRRCGGGIYTGYSSRWGGWCVLGGVVHGGSGGVVFLNEIDKLSKEYYYADHMNAILGVYTNLVEVTNLQCDYLETLEKYEHLEKELSKSRTMSKSFKSFQKHAINLELDLQQCKEKIKNDKSFKENQSKEFLKEREQYFEIQDLKAQLQDK</sequence>
<comment type="caution">
    <text evidence="1">The sequence shown here is derived from an EMBL/GenBank/DDBJ whole genome shotgun (WGS) entry which is preliminary data.</text>
</comment>
<accession>A0ABQ5A8T7</accession>
<organism evidence="1 2">
    <name type="scientific">Tanacetum coccineum</name>
    <dbReference type="NCBI Taxonomy" id="301880"/>
    <lineage>
        <taxon>Eukaryota</taxon>
        <taxon>Viridiplantae</taxon>
        <taxon>Streptophyta</taxon>
        <taxon>Embryophyta</taxon>
        <taxon>Tracheophyta</taxon>
        <taxon>Spermatophyta</taxon>
        <taxon>Magnoliopsida</taxon>
        <taxon>eudicotyledons</taxon>
        <taxon>Gunneridae</taxon>
        <taxon>Pentapetalae</taxon>
        <taxon>asterids</taxon>
        <taxon>campanulids</taxon>
        <taxon>Asterales</taxon>
        <taxon>Asteraceae</taxon>
        <taxon>Asteroideae</taxon>
        <taxon>Anthemideae</taxon>
        <taxon>Anthemidinae</taxon>
        <taxon>Tanacetum</taxon>
    </lineage>
</organism>
<evidence type="ECO:0000313" key="2">
    <source>
        <dbReference type="Proteomes" id="UP001151760"/>
    </source>
</evidence>
<dbReference type="Proteomes" id="UP001151760">
    <property type="component" value="Unassembled WGS sequence"/>
</dbReference>
<name>A0ABQ5A8T7_9ASTR</name>
<dbReference type="EMBL" id="BQNB010012089">
    <property type="protein sequence ID" value="GJS99049.1"/>
    <property type="molecule type" value="Genomic_DNA"/>
</dbReference>
<reference evidence="1" key="1">
    <citation type="journal article" date="2022" name="Int. J. Mol. Sci.">
        <title>Draft Genome of Tanacetum Coccineum: Genomic Comparison of Closely Related Tanacetum-Family Plants.</title>
        <authorList>
            <person name="Yamashiro T."/>
            <person name="Shiraishi A."/>
            <person name="Nakayama K."/>
            <person name="Satake H."/>
        </authorList>
    </citation>
    <scope>NUCLEOTIDE SEQUENCE</scope>
</reference>
<proteinExistence type="predicted"/>
<gene>
    <name evidence="1" type="ORF">Tco_0820219</name>
</gene>
<evidence type="ECO:0000313" key="1">
    <source>
        <dbReference type="EMBL" id="GJS99049.1"/>
    </source>
</evidence>
<reference evidence="1" key="2">
    <citation type="submission" date="2022-01" db="EMBL/GenBank/DDBJ databases">
        <authorList>
            <person name="Yamashiro T."/>
            <person name="Shiraishi A."/>
            <person name="Satake H."/>
            <person name="Nakayama K."/>
        </authorList>
    </citation>
    <scope>NUCLEOTIDE SEQUENCE</scope>
</reference>
<keyword evidence="2" id="KW-1185">Reference proteome</keyword>